<dbReference type="EMBL" id="PEIB01000003">
    <property type="protein sequence ID" value="RXJ74182.1"/>
    <property type="molecule type" value="Genomic_DNA"/>
</dbReference>
<dbReference type="RefSeq" id="WP_129121145.1">
    <property type="nucleotide sequence ID" value="NZ_PEIB01000003.1"/>
</dbReference>
<name>A0A4Q0YSJ7_9GAMM</name>
<accession>A0A4Q0YSJ7</accession>
<evidence type="ECO:0000313" key="1">
    <source>
        <dbReference type="EMBL" id="RXJ74182.1"/>
    </source>
</evidence>
<gene>
    <name evidence="1" type="ORF">CS022_03655</name>
</gene>
<dbReference type="AlphaFoldDB" id="A0A4Q0YSJ7"/>
<evidence type="ECO:0000313" key="2">
    <source>
        <dbReference type="Proteomes" id="UP000290287"/>
    </source>
</evidence>
<keyword evidence="2" id="KW-1185">Reference proteome</keyword>
<comment type="caution">
    <text evidence="1">The sequence shown here is derived from an EMBL/GenBank/DDBJ whole genome shotgun (WGS) entry which is preliminary data.</text>
</comment>
<proteinExistence type="predicted"/>
<sequence length="255" mass="28719">MTSLLSKVNLIFTLIFFLISFPAISHNGPAPFPASYGPVVHPAVVKTTELDFGCDTFVFSIPCQRSEKVEFSLEKEFWAYVQNRDAEKMKTLINRMKGYAFSSRSEYAPRLYRLIGFGYMVRAQQSASITLSSAPNILMARIYAQKSDTSQPNNSHSVALRSFIDTVFPYVIGWGGLGDKIVNRMIAMPDQFGLPGYEGTISGAMSLAYTRDPERIRRGLEIMNNCQDSYVKGHPRWARLKKLGSCGQRQKHILH</sequence>
<reference evidence="1 2" key="1">
    <citation type="submission" date="2017-10" db="EMBL/GenBank/DDBJ databases">
        <title>Nyctiphanis sp. nov., isolated from the stomach of the euphausiid Nyctiphanes simplex (Hansen, 1911) in the Gulf of California.</title>
        <authorList>
            <person name="Gomez-Gil B."/>
            <person name="Aguilar-Mendez M."/>
            <person name="Lopez-Cortes A."/>
            <person name="Gomez-Gutierrez J."/>
            <person name="Roque A."/>
            <person name="Lang E."/>
            <person name="Gonzalez-Castillo A."/>
        </authorList>
    </citation>
    <scope>NUCLEOTIDE SEQUENCE [LARGE SCALE GENOMIC DNA]</scope>
    <source>
        <strain evidence="1 2">CAIM 600</strain>
    </source>
</reference>
<dbReference type="Proteomes" id="UP000290287">
    <property type="component" value="Unassembled WGS sequence"/>
</dbReference>
<organism evidence="1 2">
    <name type="scientific">Veronia nyctiphanis</name>
    <dbReference type="NCBI Taxonomy" id="1278244"/>
    <lineage>
        <taxon>Bacteria</taxon>
        <taxon>Pseudomonadati</taxon>
        <taxon>Pseudomonadota</taxon>
        <taxon>Gammaproteobacteria</taxon>
        <taxon>Vibrionales</taxon>
        <taxon>Vibrionaceae</taxon>
        <taxon>Veronia</taxon>
    </lineage>
</organism>
<protein>
    <submittedName>
        <fullName evidence="1">Uncharacterized protein</fullName>
    </submittedName>
</protein>